<comment type="caution">
    <text evidence="1">The sequence shown here is derived from an EMBL/GenBank/DDBJ whole genome shotgun (WGS) entry which is preliminary data.</text>
</comment>
<dbReference type="InterPro" id="IPR007709">
    <property type="entry name" value="N-FG_amidohydro"/>
</dbReference>
<name>A0ABR7PTA6_9BURK</name>
<dbReference type="Gene3D" id="3.40.630.40">
    <property type="entry name" value="Zn-dependent exopeptidases"/>
    <property type="match status" value="1"/>
</dbReference>
<evidence type="ECO:0000313" key="1">
    <source>
        <dbReference type="EMBL" id="MBC8749515.1"/>
    </source>
</evidence>
<dbReference type="Pfam" id="PF05013">
    <property type="entry name" value="FGase"/>
    <property type="match status" value="1"/>
</dbReference>
<dbReference type="Proteomes" id="UP000736373">
    <property type="component" value="Unassembled WGS sequence"/>
</dbReference>
<gene>
    <name evidence="1" type="ORF">F6X42_23920</name>
</gene>
<evidence type="ECO:0000313" key="2">
    <source>
        <dbReference type="Proteomes" id="UP000736373"/>
    </source>
</evidence>
<reference evidence="1 2" key="1">
    <citation type="submission" date="2019-09" db="EMBL/GenBank/DDBJ databases">
        <title>Paraburkholderia podalyriae sp. nov., A South African Podalyria-associated rhizobium.</title>
        <authorList>
            <person name="Mavima L."/>
            <person name="Beukes C.W."/>
            <person name="Palmer M."/>
            <person name="De Meyer S.E."/>
            <person name="James E.K."/>
            <person name="Maluk M."/>
            <person name="Avontuur J.R."/>
            <person name="Chan W.Y."/>
            <person name="Venter S.N."/>
            <person name="Steenkamp E.T."/>
        </authorList>
    </citation>
    <scope>NUCLEOTIDE SEQUENCE [LARGE SCALE GENOMIC DNA]</scope>
    <source>
        <strain evidence="1 2">WC7.3b</strain>
    </source>
</reference>
<keyword evidence="2" id="KW-1185">Reference proteome</keyword>
<protein>
    <submittedName>
        <fullName evidence="1">N-formylglutamate amidohydrolase</fullName>
    </submittedName>
</protein>
<dbReference type="SUPFAM" id="SSF53187">
    <property type="entry name" value="Zn-dependent exopeptidases"/>
    <property type="match status" value="1"/>
</dbReference>
<accession>A0ABR7PTA6</accession>
<proteinExistence type="predicted"/>
<sequence>METDMPNTGCDTLLRGDSPVLVVTPHTGTLIPQELCKHAGWVPVEGRLADPAGLLFHDAARRCGITLISARYHPCVIDFMVSADGPPLSVGVDRGGLCRTHTSRGESLYEPDMPLTTAEVNERVERLWRPFHLAVAEELRRLRALHDHILLLVPHASCWLSPFREECAGRDCNVGTDNGKACDRKLVGALTESAKAQGRSWVVNGNIAEGFTAEHYGNPASGVHVLNVEISGQWRVDCASEADRTLAGPADGGALRASRDRNTSLVDTAMAPLLETFENVLRDLPAAVWTEADRHTGAHQL</sequence>
<organism evidence="1 2">
    <name type="scientific">Paraburkholderia podalyriae</name>
    <dbReference type="NCBI Taxonomy" id="1938811"/>
    <lineage>
        <taxon>Bacteria</taxon>
        <taxon>Pseudomonadati</taxon>
        <taxon>Pseudomonadota</taxon>
        <taxon>Betaproteobacteria</taxon>
        <taxon>Burkholderiales</taxon>
        <taxon>Burkholderiaceae</taxon>
        <taxon>Paraburkholderia</taxon>
    </lineage>
</organism>
<dbReference type="EMBL" id="VZQQ01000021">
    <property type="protein sequence ID" value="MBC8749515.1"/>
    <property type="molecule type" value="Genomic_DNA"/>
</dbReference>